<protein>
    <recommendedName>
        <fullName evidence="5">SHOCT domain-containing protein</fullName>
    </recommendedName>
</protein>
<evidence type="ECO:0000313" key="4">
    <source>
        <dbReference type="Proteomes" id="UP000279859"/>
    </source>
</evidence>
<reference evidence="3 4" key="1">
    <citation type="submission" date="2018-11" db="EMBL/GenBank/DDBJ databases">
        <title>Cryobacterium sp. nov., isolated from rhizosphere soil of lettuce.</title>
        <authorList>
            <person name="Wang Y."/>
        </authorList>
    </citation>
    <scope>NUCLEOTIDE SEQUENCE [LARGE SCALE GENOMIC DNA]</scope>
    <source>
        <strain evidence="3 4">NEAU-85</strain>
    </source>
</reference>
<dbReference type="EMBL" id="RDSR01000001">
    <property type="protein sequence ID" value="RNE67275.1"/>
    <property type="molecule type" value="Genomic_DNA"/>
</dbReference>
<accession>A0A3M8LPK4</accession>
<dbReference type="AlphaFoldDB" id="A0A3M8LPK4"/>
<keyword evidence="2" id="KW-1133">Transmembrane helix</keyword>
<evidence type="ECO:0000256" key="2">
    <source>
        <dbReference type="SAM" id="Phobius"/>
    </source>
</evidence>
<organism evidence="3 4">
    <name type="scientific">Cryobacterium tepidiphilum</name>
    <dbReference type="NCBI Taxonomy" id="2486026"/>
    <lineage>
        <taxon>Bacteria</taxon>
        <taxon>Bacillati</taxon>
        <taxon>Actinomycetota</taxon>
        <taxon>Actinomycetes</taxon>
        <taxon>Micrococcales</taxon>
        <taxon>Microbacteriaceae</taxon>
        <taxon>Cryobacterium</taxon>
    </lineage>
</organism>
<dbReference type="RefSeq" id="WP_123044307.1">
    <property type="nucleotide sequence ID" value="NZ_RDSR01000001.1"/>
</dbReference>
<name>A0A3M8LPK4_9MICO</name>
<proteinExistence type="predicted"/>
<keyword evidence="2" id="KW-0472">Membrane</keyword>
<evidence type="ECO:0008006" key="5">
    <source>
        <dbReference type="Google" id="ProtNLM"/>
    </source>
</evidence>
<dbReference type="Proteomes" id="UP000279859">
    <property type="component" value="Unassembled WGS sequence"/>
</dbReference>
<sequence>MSDELESFPLETNEAGGETMPQTDPLFQIVPIIIAVGAVIVLLGFVAVIVLIVRNARKVNRAGYDPTTLQADLAMRVLGSDILTPAQGLEARLGELDALRAKGVISAEEHAAARAEVLSGGR</sequence>
<keyword evidence="2" id="KW-0812">Transmembrane</keyword>
<evidence type="ECO:0000256" key="1">
    <source>
        <dbReference type="SAM" id="MobiDB-lite"/>
    </source>
</evidence>
<evidence type="ECO:0000313" key="3">
    <source>
        <dbReference type="EMBL" id="RNE67275.1"/>
    </source>
</evidence>
<feature type="transmembrane region" description="Helical" evidence="2">
    <location>
        <begin position="29"/>
        <end position="53"/>
    </location>
</feature>
<gene>
    <name evidence="3" type="ORF">EEJ31_00375</name>
</gene>
<feature type="region of interest" description="Disordered" evidence="1">
    <location>
        <begin position="1"/>
        <end position="20"/>
    </location>
</feature>
<dbReference type="OrthoDB" id="4955106at2"/>
<comment type="caution">
    <text evidence="3">The sequence shown here is derived from an EMBL/GenBank/DDBJ whole genome shotgun (WGS) entry which is preliminary data.</text>
</comment>
<keyword evidence="4" id="KW-1185">Reference proteome</keyword>